<dbReference type="PROSITE" id="PS50157">
    <property type="entry name" value="ZINC_FINGER_C2H2_2"/>
    <property type="match status" value="5"/>
</dbReference>
<dbReference type="SMART" id="SM00355">
    <property type="entry name" value="ZnF_C2H2"/>
    <property type="match status" value="5"/>
</dbReference>
<dbReference type="InterPro" id="IPR036236">
    <property type="entry name" value="Znf_C2H2_sf"/>
</dbReference>
<evidence type="ECO:0000256" key="3">
    <source>
        <dbReference type="ARBA" id="ARBA00022771"/>
    </source>
</evidence>
<reference evidence="9" key="1">
    <citation type="journal article" date="2017" name="Nat. Commun.">
        <title>The North American bullfrog draft genome provides insight into hormonal regulation of long noncoding RNA.</title>
        <authorList>
            <person name="Hammond S.A."/>
            <person name="Warren R.L."/>
            <person name="Vandervalk B.P."/>
            <person name="Kucuk E."/>
            <person name="Khan H."/>
            <person name="Gibb E.A."/>
            <person name="Pandoh P."/>
            <person name="Kirk H."/>
            <person name="Zhao Y."/>
            <person name="Jones M."/>
            <person name="Mungall A.J."/>
            <person name="Coope R."/>
            <person name="Pleasance S."/>
            <person name="Moore R.A."/>
            <person name="Holt R.A."/>
            <person name="Round J.M."/>
            <person name="Ohora S."/>
            <person name="Walle B.V."/>
            <person name="Veldhoen N."/>
            <person name="Helbing C.C."/>
            <person name="Birol I."/>
        </authorList>
    </citation>
    <scope>NUCLEOTIDE SEQUENCE [LARGE SCALE GENOMIC DNA]</scope>
</reference>
<dbReference type="OrthoDB" id="8922241at2759"/>
<keyword evidence="4" id="KW-0862">Zinc</keyword>
<dbReference type="Pfam" id="PF00096">
    <property type="entry name" value="zf-C2H2"/>
    <property type="match status" value="5"/>
</dbReference>
<dbReference type="FunFam" id="3.30.160.60:FF:000358">
    <property type="entry name" value="zinc finger protein 24"/>
    <property type="match status" value="1"/>
</dbReference>
<dbReference type="FunFam" id="3.30.160.60:FF:001818">
    <property type="entry name" value="GDNF-inducible zinc finger protein 1 isoform X1"/>
    <property type="match status" value="1"/>
</dbReference>
<dbReference type="Gene3D" id="3.30.160.60">
    <property type="entry name" value="Classic Zinc Finger"/>
    <property type="match status" value="5"/>
</dbReference>
<feature type="compositionally biased region" description="Basic and acidic residues" evidence="6">
    <location>
        <begin position="207"/>
        <end position="222"/>
    </location>
</feature>
<feature type="region of interest" description="Disordered" evidence="6">
    <location>
        <begin position="315"/>
        <end position="369"/>
    </location>
</feature>
<feature type="non-terminal residue" evidence="8">
    <location>
        <position position="528"/>
    </location>
</feature>
<keyword evidence="1" id="KW-0479">Metal-binding</keyword>
<evidence type="ECO:0000256" key="4">
    <source>
        <dbReference type="ARBA" id="ARBA00022833"/>
    </source>
</evidence>
<organism evidence="8 9">
    <name type="scientific">Aquarana catesbeiana</name>
    <name type="common">American bullfrog</name>
    <name type="synonym">Rana catesbeiana</name>
    <dbReference type="NCBI Taxonomy" id="8400"/>
    <lineage>
        <taxon>Eukaryota</taxon>
        <taxon>Metazoa</taxon>
        <taxon>Chordata</taxon>
        <taxon>Craniata</taxon>
        <taxon>Vertebrata</taxon>
        <taxon>Euteleostomi</taxon>
        <taxon>Amphibia</taxon>
        <taxon>Batrachia</taxon>
        <taxon>Anura</taxon>
        <taxon>Neobatrachia</taxon>
        <taxon>Ranoidea</taxon>
        <taxon>Ranidae</taxon>
        <taxon>Aquarana</taxon>
    </lineage>
</organism>
<feature type="compositionally biased region" description="Basic and acidic residues" evidence="6">
    <location>
        <begin position="75"/>
        <end position="111"/>
    </location>
</feature>
<proteinExistence type="predicted"/>
<feature type="compositionally biased region" description="Basic and acidic residues" evidence="6">
    <location>
        <begin position="261"/>
        <end position="275"/>
    </location>
</feature>
<feature type="region of interest" description="Disordered" evidence="6">
    <location>
        <begin position="170"/>
        <end position="278"/>
    </location>
</feature>
<feature type="region of interest" description="Disordered" evidence="6">
    <location>
        <begin position="1"/>
        <end position="114"/>
    </location>
</feature>
<feature type="compositionally biased region" description="Basic and acidic residues" evidence="6">
    <location>
        <begin position="351"/>
        <end position="360"/>
    </location>
</feature>
<evidence type="ECO:0000256" key="5">
    <source>
        <dbReference type="PROSITE-ProRule" id="PRU00042"/>
    </source>
</evidence>
<keyword evidence="2" id="KW-0677">Repeat</keyword>
<dbReference type="AlphaFoldDB" id="A0A2G9QJG7"/>
<evidence type="ECO:0000256" key="6">
    <source>
        <dbReference type="SAM" id="MobiDB-lite"/>
    </source>
</evidence>
<dbReference type="GO" id="GO:0000981">
    <property type="term" value="F:DNA-binding transcription factor activity, RNA polymerase II-specific"/>
    <property type="evidence" value="ECO:0007669"/>
    <property type="project" value="TreeGrafter"/>
</dbReference>
<dbReference type="SUPFAM" id="SSF57667">
    <property type="entry name" value="beta-beta-alpha zinc fingers"/>
    <property type="match status" value="3"/>
</dbReference>
<dbReference type="Proteomes" id="UP000228934">
    <property type="component" value="Unassembled WGS sequence"/>
</dbReference>
<feature type="domain" description="C2H2-type" evidence="7">
    <location>
        <begin position="369"/>
        <end position="396"/>
    </location>
</feature>
<dbReference type="InterPro" id="IPR013087">
    <property type="entry name" value="Znf_C2H2_type"/>
</dbReference>
<dbReference type="InterPro" id="IPR050329">
    <property type="entry name" value="GLI_C2H2-zinc-finger"/>
</dbReference>
<feature type="domain" description="C2H2-type" evidence="7">
    <location>
        <begin position="397"/>
        <end position="420"/>
    </location>
</feature>
<feature type="compositionally biased region" description="Basic and acidic residues" evidence="6">
    <location>
        <begin position="231"/>
        <end position="252"/>
    </location>
</feature>
<keyword evidence="9" id="KW-1185">Reference proteome</keyword>
<accession>A0A2G9QJG7</accession>
<sequence>TDGSSNGNPPERCPRPLYSRDSTQEDHTIPHHHQGEKLKGIKVEVKEEEEETLVSEDQQSMEEGCPLYSQNSTWEGHHYTENDQNEERKDIKVEHKEEEEERLVSGDRQSMEEGEMIMGSKPEEFSLHMDTNGRCFWNINTSEGHLIISPDCKAEDTDIPQYSPKVNTYWLTRSTDPSNPEEPSDKSHTMTSDVHLRSMDPSNPEEPSDKSHTMTSDVHLRSMDPSNPEEPSDKSHTMTSDNEERKDIKVEDKEEEEERLEGEMITKSKQEESSLHMDTSGRCVWNISEGHLMSSPDYNVKSDDITQHFPGENFIAQNTPRSMDPSDPQESSDTSHDVTPETPLRSPPMERSTDPSKLEEPSLSPEGAHTCSVCGKPFTKKSALLRHQRSHGGEHSYSCLECGKGFTQREGFLEHQATHSCSCSDLGKHLKTHTGARPYSCSECGKCFTQKESLLKHQVCHTGERPYSCSECGKRFTEKGSLVIHQKFHTNERPHSCPECGKCFVKRGDLLRHQRTHTGECPYSCPEC</sequence>
<feature type="compositionally biased region" description="Basic and acidic residues" evidence="6">
    <location>
        <begin position="183"/>
        <end position="198"/>
    </location>
</feature>
<evidence type="ECO:0000256" key="2">
    <source>
        <dbReference type="ARBA" id="ARBA00022737"/>
    </source>
</evidence>
<dbReference type="PANTHER" id="PTHR19818:SF158">
    <property type="entry name" value="C2H2-TYPE DOMAIN-CONTAINING PROTEIN-RELATED"/>
    <property type="match status" value="1"/>
</dbReference>
<dbReference type="GO" id="GO:0000978">
    <property type="term" value="F:RNA polymerase II cis-regulatory region sequence-specific DNA binding"/>
    <property type="evidence" value="ECO:0007669"/>
    <property type="project" value="TreeGrafter"/>
</dbReference>
<feature type="compositionally biased region" description="Basic and acidic residues" evidence="6">
    <location>
        <begin position="22"/>
        <end position="45"/>
    </location>
</feature>
<feature type="domain" description="C2H2-type" evidence="7">
    <location>
        <begin position="467"/>
        <end position="494"/>
    </location>
</feature>
<feature type="non-terminal residue" evidence="8">
    <location>
        <position position="1"/>
    </location>
</feature>
<evidence type="ECO:0000259" key="7">
    <source>
        <dbReference type="PROSITE" id="PS50157"/>
    </source>
</evidence>
<feature type="domain" description="C2H2-type" evidence="7">
    <location>
        <begin position="439"/>
        <end position="466"/>
    </location>
</feature>
<dbReference type="PROSITE" id="PS00028">
    <property type="entry name" value="ZINC_FINGER_C2H2_1"/>
    <property type="match status" value="5"/>
</dbReference>
<dbReference type="GO" id="GO:0008270">
    <property type="term" value="F:zinc ion binding"/>
    <property type="evidence" value="ECO:0007669"/>
    <property type="project" value="UniProtKB-KW"/>
</dbReference>
<name>A0A2G9QJG7_AQUCT</name>
<dbReference type="PANTHER" id="PTHR19818">
    <property type="entry name" value="ZINC FINGER PROTEIN ZIC AND GLI"/>
    <property type="match status" value="1"/>
</dbReference>
<protein>
    <recommendedName>
        <fullName evidence="7">C2H2-type domain-containing protein</fullName>
    </recommendedName>
</protein>
<evidence type="ECO:0000256" key="1">
    <source>
        <dbReference type="ARBA" id="ARBA00022723"/>
    </source>
</evidence>
<feature type="domain" description="C2H2-type" evidence="7">
    <location>
        <begin position="495"/>
        <end position="522"/>
    </location>
</feature>
<gene>
    <name evidence="8" type="ORF">AB205_0138010</name>
</gene>
<evidence type="ECO:0000313" key="9">
    <source>
        <dbReference type="Proteomes" id="UP000228934"/>
    </source>
</evidence>
<dbReference type="GO" id="GO:0045944">
    <property type="term" value="P:positive regulation of transcription by RNA polymerase II"/>
    <property type="evidence" value="ECO:0007669"/>
    <property type="project" value="UniProtKB-ARBA"/>
</dbReference>
<dbReference type="EMBL" id="KV978457">
    <property type="protein sequence ID" value="PIO15768.1"/>
    <property type="molecule type" value="Genomic_DNA"/>
</dbReference>
<evidence type="ECO:0000313" key="8">
    <source>
        <dbReference type="EMBL" id="PIO15768.1"/>
    </source>
</evidence>
<dbReference type="GO" id="GO:0005634">
    <property type="term" value="C:nucleus"/>
    <property type="evidence" value="ECO:0007669"/>
    <property type="project" value="UniProtKB-ARBA"/>
</dbReference>
<dbReference type="FunFam" id="3.30.160.60:FF:002343">
    <property type="entry name" value="Zinc finger protein 33A"/>
    <property type="match status" value="3"/>
</dbReference>
<keyword evidence="3 5" id="KW-0863">Zinc-finger</keyword>